<evidence type="ECO:0000256" key="9">
    <source>
        <dbReference type="ARBA" id="ARBA00048781"/>
    </source>
</evidence>
<dbReference type="GO" id="GO:0046872">
    <property type="term" value="F:metal ion binding"/>
    <property type="evidence" value="ECO:0007669"/>
    <property type="project" value="UniProtKB-KW"/>
</dbReference>
<dbReference type="EC" id="3.6.1.73" evidence="11"/>
<feature type="domain" description="Non-canonical purine NTP phosphatase/PRRC1" evidence="12">
    <location>
        <begin position="7"/>
        <end position="170"/>
    </location>
</feature>
<sequence length="186" mass="20853">MKKVIVASKNPVKVEASQTGFKQVFPQESFCFQGIDVPSEVSDQPMNTQETYRGAYHRALNAQQHTPDADYWVGIEGGVDFLQNTMEVFAWIVVLSPEQQGVAKTASFMLPPKVSELVKQGYELGIADDIVFQRKDSKTQSGSVGILTNGLIDRKEYYVQAVVLALIPFMHQELYNQTKYAKDLVK</sequence>
<dbReference type="GO" id="GO:0006772">
    <property type="term" value="P:thiamine metabolic process"/>
    <property type="evidence" value="ECO:0007669"/>
    <property type="project" value="TreeGrafter"/>
</dbReference>
<dbReference type="PANTHER" id="PTHR34699">
    <property type="match status" value="1"/>
</dbReference>
<comment type="cofactor">
    <cofactor evidence="11">
        <name>Mg(2+)</name>
        <dbReference type="ChEBI" id="CHEBI:18420"/>
    </cofactor>
    <cofactor evidence="11">
        <name>Mn(2+)</name>
        <dbReference type="ChEBI" id="CHEBI:29035"/>
    </cofactor>
    <text evidence="11">Binds 1 divalent metal cation per subunit; can use either Mg(2+) or Mn(2+).</text>
</comment>
<comment type="catalytic activity">
    <reaction evidence="8 11">
        <text>ITP + H2O = IDP + phosphate + H(+)</text>
        <dbReference type="Rhea" id="RHEA:28330"/>
        <dbReference type="ChEBI" id="CHEBI:15377"/>
        <dbReference type="ChEBI" id="CHEBI:15378"/>
        <dbReference type="ChEBI" id="CHEBI:43474"/>
        <dbReference type="ChEBI" id="CHEBI:58280"/>
        <dbReference type="ChEBI" id="CHEBI:61402"/>
        <dbReference type="EC" id="3.6.1.73"/>
    </reaction>
</comment>
<dbReference type="InterPro" id="IPR029001">
    <property type="entry name" value="ITPase-like_fam"/>
</dbReference>
<dbReference type="GO" id="GO:0103023">
    <property type="term" value="F:ITPase activity"/>
    <property type="evidence" value="ECO:0007669"/>
    <property type="project" value="UniProtKB-EC"/>
</dbReference>
<protein>
    <recommendedName>
        <fullName evidence="11">Probable inosine/xanthosine triphosphatase</fullName>
        <shortName evidence="11">ITPase/XTPase</shortName>
        <ecNumber evidence="11">3.6.1.73</ecNumber>
    </recommendedName>
    <alternativeName>
        <fullName evidence="11">Non-canonical purine NTP phosphatase</fullName>
    </alternativeName>
    <alternativeName>
        <fullName evidence="11">Non-standard purine NTP phosphatase</fullName>
    </alternativeName>
    <alternativeName>
        <fullName evidence="11">Nucleoside-triphosphate phosphatase</fullName>
        <shortName evidence="11">NTPase</shortName>
    </alternativeName>
</protein>
<keyword evidence="3 11" id="KW-0547">Nucleotide-binding</keyword>
<feature type="binding site" evidence="11">
    <location>
        <begin position="68"/>
        <end position="69"/>
    </location>
    <ligand>
        <name>substrate</name>
    </ligand>
</feature>
<keyword evidence="7 11" id="KW-0464">Manganese</keyword>
<comment type="caution">
    <text evidence="13">The sequence shown here is derived from an EMBL/GenBank/DDBJ whole genome shotgun (WGS) entry which is preliminary data.</text>
</comment>
<evidence type="ECO:0000259" key="12">
    <source>
        <dbReference type="Pfam" id="PF01931"/>
    </source>
</evidence>
<dbReference type="GO" id="GO:0009117">
    <property type="term" value="P:nucleotide metabolic process"/>
    <property type="evidence" value="ECO:0007669"/>
    <property type="project" value="UniProtKB-KW"/>
</dbReference>
<reference evidence="13 14" key="1">
    <citation type="submission" date="2007-01" db="EMBL/GenBank/DDBJ databases">
        <authorList>
            <person name="Haygood M."/>
            <person name="Podell S."/>
            <person name="Anderson C."/>
            <person name="Hopkinson B."/>
            <person name="Roe K."/>
            <person name="Barbeau K."/>
            <person name="Gaasterland T."/>
            <person name="Ferriera S."/>
            <person name="Johnson J."/>
            <person name="Kravitz S."/>
            <person name="Beeson K."/>
            <person name="Sutton G."/>
            <person name="Rogers Y.-H."/>
            <person name="Friedman R."/>
            <person name="Frazier M."/>
            <person name="Venter J.C."/>
        </authorList>
    </citation>
    <scope>NUCLEOTIDE SEQUENCE [LARGE SCALE GENOMIC DNA]</scope>
    <source>
        <strain evidence="13 14">ATCC 23134</strain>
    </source>
</reference>
<dbReference type="HAMAP" id="MF_00648">
    <property type="entry name" value="Non_canon_purine_NTPase_YjjX"/>
    <property type="match status" value="1"/>
</dbReference>
<evidence type="ECO:0000256" key="10">
    <source>
        <dbReference type="ARBA" id="ARBA00060855"/>
    </source>
</evidence>
<keyword evidence="5 11" id="KW-0460">Magnesium</keyword>
<dbReference type="Proteomes" id="UP000004095">
    <property type="component" value="Unassembled WGS sequence"/>
</dbReference>
<keyword evidence="4 11" id="KW-0378">Hydrolase</keyword>
<dbReference type="PANTHER" id="PTHR34699:SF2">
    <property type="entry name" value="NON-CANONICAL PURINE NTP PHOSPHATASE_PRRC1 DOMAIN-CONTAINING PROTEIN"/>
    <property type="match status" value="1"/>
</dbReference>
<dbReference type="AlphaFoldDB" id="A1ZD08"/>
<evidence type="ECO:0000256" key="5">
    <source>
        <dbReference type="ARBA" id="ARBA00022842"/>
    </source>
</evidence>
<keyword evidence="14" id="KW-1185">Reference proteome</keyword>
<dbReference type="eggNOG" id="COG1986">
    <property type="taxonomic scope" value="Bacteria"/>
</dbReference>
<keyword evidence="2 11" id="KW-0479">Metal-binding</keyword>
<gene>
    <name evidence="13" type="ORF">M23134_05053</name>
</gene>
<evidence type="ECO:0000256" key="6">
    <source>
        <dbReference type="ARBA" id="ARBA00023080"/>
    </source>
</evidence>
<comment type="function">
    <text evidence="11">Phosphatase that hydrolyzes non-canonical purine nucleotides such as XTP and ITP to their respective diphosphate derivatives. Probably excludes non-canonical purines from DNA/RNA precursor pool, thus preventing their incorporation into DNA/RNA and avoiding chromosomal lesions.</text>
</comment>
<dbReference type="NCBIfam" id="NF003459">
    <property type="entry name" value="PRK05074.1"/>
    <property type="match status" value="1"/>
</dbReference>
<comment type="catalytic activity">
    <reaction evidence="9 11">
        <text>XTP + H2O = XDP + phosphate + H(+)</text>
        <dbReference type="Rhea" id="RHEA:28406"/>
        <dbReference type="ChEBI" id="CHEBI:15377"/>
        <dbReference type="ChEBI" id="CHEBI:15378"/>
        <dbReference type="ChEBI" id="CHEBI:43474"/>
        <dbReference type="ChEBI" id="CHEBI:59884"/>
        <dbReference type="ChEBI" id="CHEBI:61314"/>
        <dbReference type="EC" id="3.6.1.73"/>
    </reaction>
</comment>
<feature type="binding site" evidence="11">
    <location>
        <position position="68"/>
    </location>
    <ligand>
        <name>Mg(2+)</name>
        <dbReference type="ChEBI" id="CHEBI:18420"/>
    </ligand>
</feature>
<dbReference type="Pfam" id="PF01931">
    <property type="entry name" value="NTPase_I-T"/>
    <property type="match status" value="1"/>
</dbReference>
<keyword evidence="6 11" id="KW-0546">Nucleotide metabolism</keyword>
<organism evidence="13 14">
    <name type="scientific">Microscilla marina ATCC 23134</name>
    <dbReference type="NCBI Taxonomy" id="313606"/>
    <lineage>
        <taxon>Bacteria</taxon>
        <taxon>Pseudomonadati</taxon>
        <taxon>Bacteroidota</taxon>
        <taxon>Cytophagia</taxon>
        <taxon>Cytophagales</taxon>
        <taxon>Microscillaceae</taxon>
        <taxon>Microscilla</taxon>
    </lineage>
</organism>
<evidence type="ECO:0000256" key="2">
    <source>
        <dbReference type="ARBA" id="ARBA00022723"/>
    </source>
</evidence>
<dbReference type="FunFam" id="3.90.950.10:FF:000002">
    <property type="entry name" value="Inosine/xanthosine triphosphatase"/>
    <property type="match status" value="1"/>
</dbReference>
<dbReference type="OrthoDB" id="164951at2"/>
<dbReference type="InterPro" id="IPR050299">
    <property type="entry name" value="YjjX_NTPase"/>
</dbReference>
<comment type="subunit">
    <text evidence="11">Homodimer.</text>
</comment>
<evidence type="ECO:0000313" key="13">
    <source>
        <dbReference type="EMBL" id="EAY31547.1"/>
    </source>
</evidence>
<dbReference type="NCBIfam" id="TIGR00258">
    <property type="entry name" value="inosine/xanthosine triphosphatase"/>
    <property type="match status" value="1"/>
</dbReference>
<evidence type="ECO:0000256" key="11">
    <source>
        <dbReference type="HAMAP-Rule" id="MF_00648"/>
    </source>
</evidence>
<evidence type="ECO:0000256" key="3">
    <source>
        <dbReference type="ARBA" id="ARBA00022741"/>
    </source>
</evidence>
<dbReference type="InterPro" id="IPR026533">
    <property type="entry name" value="NTPase/PRRC1"/>
</dbReference>
<dbReference type="Gene3D" id="3.90.950.10">
    <property type="match status" value="1"/>
</dbReference>
<evidence type="ECO:0000256" key="4">
    <source>
        <dbReference type="ARBA" id="ARBA00022801"/>
    </source>
</evidence>
<dbReference type="RefSeq" id="WP_002693238.1">
    <property type="nucleotide sequence ID" value="NZ_AAWS01000002.1"/>
</dbReference>
<accession>A1ZD08</accession>
<dbReference type="GO" id="GO:0000166">
    <property type="term" value="F:nucleotide binding"/>
    <property type="evidence" value="ECO:0007669"/>
    <property type="project" value="UniProtKB-KW"/>
</dbReference>
<dbReference type="SUPFAM" id="SSF52972">
    <property type="entry name" value="ITPase-like"/>
    <property type="match status" value="1"/>
</dbReference>
<evidence type="ECO:0000256" key="8">
    <source>
        <dbReference type="ARBA" id="ARBA00048174"/>
    </source>
</evidence>
<evidence type="ECO:0000313" key="14">
    <source>
        <dbReference type="Proteomes" id="UP000004095"/>
    </source>
</evidence>
<dbReference type="InterPro" id="IPR002786">
    <property type="entry name" value="Non_canon_purine_NTPase"/>
</dbReference>
<comment type="similarity">
    <text evidence="10 11">Belongs to the YjjX NTPase family.</text>
</comment>
<comment type="cofactor">
    <cofactor evidence="1">
        <name>Mn(2+)</name>
        <dbReference type="ChEBI" id="CHEBI:29035"/>
    </cofactor>
</comment>
<name>A1ZD08_MICM2</name>
<comment type="caution">
    <text evidence="11">Lacks conserved residue(s) required for the propagation of feature annotation.</text>
</comment>
<proteinExistence type="inferred from homology"/>
<dbReference type="EMBL" id="AAWS01000002">
    <property type="protein sequence ID" value="EAY31547.1"/>
    <property type="molecule type" value="Genomic_DNA"/>
</dbReference>
<evidence type="ECO:0000256" key="1">
    <source>
        <dbReference type="ARBA" id="ARBA00001936"/>
    </source>
</evidence>
<evidence type="ECO:0000256" key="7">
    <source>
        <dbReference type="ARBA" id="ARBA00023211"/>
    </source>
</evidence>